<feature type="transmembrane region" description="Helical" evidence="3">
    <location>
        <begin position="26"/>
        <end position="45"/>
    </location>
</feature>
<keyword evidence="3" id="KW-1133">Transmembrane helix</keyword>
<dbReference type="AlphaFoldDB" id="A0A6C0BUJ8"/>
<evidence type="ECO:0000256" key="3">
    <source>
        <dbReference type="SAM" id="Phobius"/>
    </source>
</evidence>
<feature type="compositionally biased region" description="Low complexity" evidence="2">
    <location>
        <begin position="152"/>
        <end position="163"/>
    </location>
</feature>
<sequence length="260" mass="29095">MKFPKLPKLPKFMDKQNVSKMLENKYVLYFVFILAIINLFGYMITGNFNSIIFFILVGFLTTFFSKNMIIILTVPLVLTSVLMVGKTVKESFENASKSIDDQIKELQAEIDSMVEKGISTKADKAAFKEKTDKLQKLLAKKMTEGKTKETTKSTMSTTPKTSSNSEPMSSMYNKPNRIDYASTVEDAYEDLNKILGGNGIKQLTDDTQKLMKQQLELADAMKSMSPLMEQAKGLLQGFDLKSLGSLTNVGKNLQMPVEGN</sequence>
<name>A0A6C0BUJ8_9ZZZZ</name>
<evidence type="ECO:0000256" key="2">
    <source>
        <dbReference type="SAM" id="MobiDB-lite"/>
    </source>
</evidence>
<evidence type="ECO:0000313" key="4">
    <source>
        <dbReference type="EMBL" id="QHS96125.1"/>
    </source>
</evidence>
<protein>
    <submittedName>
        <fullName evidence="4">Uncharacterized protein</fullName>
    </submittedName>
</protein>
<evidence type="ECO:0000256" key="1">
    <source>
        <dbReference type="SAM" id="Coils"/>
    </source>
</evidence>
<organism evidence="4">
    <name type="scientific">viral metagenome</name>
    <dbReference type="NCBI Taxonomy" id="1070528"/>
    <lineage>
        <taxon>unclassified sequences</taxon>
        <taxon>metagenomes</taxon>
        <taxon>organismal metagenomes</taxon>
    </lineage>
</organism>
<feature type="region of interest" description="Disordered" evidence="2">
    <location>
        <begin position="143"/>
        <end position="173"/>
    </location>
</feature>
<keyword evidence="3" id="KW-0472">Membrane</keyword>
<feature type="coiled-coil region" evidence="1">
    <location>
        <begin position="89"/>
        <end position="116"/>
    </location>
</feature>
<feature type="transmembrane region" description="Helical" evidence="3">
    <location>
        <begin position="51"/>
        <end position="84"/>
    </location>
</feature>
<keyword evidence="3" id="KW-0812">Transmembrane</keyword>
<keyword evidence="1" id="KW-0175">Coiled coil</keyword>
<accession>A0A6C0BUJ8</accession>
<reference evidence="4" key="1">
    <citation type="journal article" date="2020" name="Nature">
        <title>Giant virus diversity and host interactions through global metagenomics.</title>
        <authorList>
            <person name="Schulz F."/>
            <person name="Roux S."/>
            <person name="Paez-Espino D."/>
            <person name="Jungbluth S."/>
            <person name="Walsh D.A."/>
            <person name="Denef V.J."/>
            <person name="McMahon K.D."/>
            <person name="Konstantinidis K.T."/>
            <person name="Eloe-Fadrosh E.A."/>
            <person name="Kyrpides N.C."/>
            <person name="Woyke T."/>
        </authorList>
    </citation>
    <scope>NUCLEOTIDE SEQUENCE</scope>
    <source>
        <strain evidence="4">GVMAG-M-3300019093-7</strain>
    </source>
</reference>
<feature type="compositionally biased region" description="Polar residues" evidence="2">
    <location>
        <begin position="164"/>
        <end position="173"/>
    </location>
</feature>
<proteinExistence type="predicted"/>
<dbReference type="EMBL" id="MN739263">
    <property type="protein sequence ID" value="QHS96125.1"/>
    <property type="molecule type" value="Genomic_DNA"/>
</dbReference>